<dbReference type="GO" id="GO:0003841">
    <property type="term" value="F:1-acylglycerol-3-phosphate O-acyltransferase activity"/>
    <property type="evidence" value="ECO:0007669"/>
    <property type="project" value="TreeGrafter"/>
</dbReference>
<evidence type="ECO:0000259" key="3">
    <source>
        <dbReference type="SMART" id="SM00563"/>
    </source>
</evidence>
<comment type="caution">
    <text evidence="4">The sequence shown here is derived from an EMBL/GenBank/DDBJ whole genome shotgun (WGS) entry which is preliminary data.</text>
</comment>
<reference evidence="4" key="2">
    <citation type="journal article" date="2021" name="PeerJ">
        <title>Extensive microbial diversity within the chicken gut microbiome revealed by metagenomics and culture.</title>
        <authorList>
            <person name="Gilroy R."/>
            <person name="Ravi A."/>
            <person name="Getino M."/>
            <person name="Pursley I."/>
            <person name="Horton D.L."/>
            <person name="Alikhan N.F."/>
            <person name="Baker D."/>
            <person name="Gharbi K."/>
            <person name="Hall N."/>
            <person name="Watson M."/>
            <person name="Adriaenssens E.M."/>
            <person name="Foster-Nyarko E."/>
            <person name="Jarju S."/>
            <person name="Secka A."/>
            <person name="Antonio M."/>
            <person name="Oren A."/>
            <person name="Chaudhuri R.R."/>
            <person name="La Ragione R."/>
            <person name="Hildebrand F."/>
            <person name="Pallen M.J."/>
        </authorList>
    </citation>
    <scope>NUCLEOTIDE SEQUENCE</scope>
    <source>
        <strain evidence="4">ChiHile30-977</strain>
    </source>
</reference>
<organism evidence="4 5">
    <name type="scientific">Candidatus Avichristensenella intestinipullorum</name>
    <dbReference type="NCBI Taxonomy" id="2840693"/>
    <lineage>
        <taxon>Bacteria</taxon>
        <taxon>Bacillati</taxon>
        <taxon>Bacillota</taxon>
        <taxon>Clostridia</taxon>
        <taxon>Candidatus Avichristensenella</taxon>
    </lineage>
</organism>
<keyword evidence="1" id="KW-0808">Transferase</keyword>
<dbReference type="GO" id="GO:0006654">
    <property type="term" value="P:phosphatidic acid biosynthetic process"/>
    <property type="evidence" value="ECO:0007669"/>
    <property type="project" value="TreeGrafter"/>
</dbReference>
<dbReference type="Proteomes" id="UP000886819">
    <property type="component" value="Unassembled WGS sequence"/>
</dbReference>
<sequence length="205" mass="23359">MKTEKTFLYTLARGIAAFLYPCVFLAKARGVENFPREENCIILSNHLSAWDPITIAHVYKHNEIHFIAKESLFRNRALKWFLGRLHAFPVSRGEADLAAMRTALKVIADGHVLGIFPEGHRRHTPGWEPGKLETGVAVMALRSRVPVVPVFIAGKYRIFGKIRVVVGTPLDMDDLRARRPDAQTLEEVKHRILDSWEALQRQADW</sequence>
<name>A0A9D0YVZ5_9FIRM</name>
<dbReference type="SMART" id="SM00563">
    <property type="entry name" value="PlsC"/>
    <property type="match status" value="1"/>
</dbReference>
<evidence type="ECO:0000313" key="4">
    <source>
        <dbReference type="EMBL" id="HIQ62993.1"/>
    </source>
</evidence>
<gene>
    <name evidence="4" type="ORF">IAA66_05330</name>
</gene>
<evidence type="ECO:0000256" key="2">
    <source>
        <dbReference type="ARBA" id="ARBA00023315"/>
    </source>
</evidence>
<dbReference type="InterPro" id="IPR002123">
    <property type="entry name" value="Plipid/glycerol_acylTrfase"/>
</dbReference>
<accession>A0A9D0YVZ5</accession>
<proteinExistence type="predicted"/>
<protein>
    <submittedName>
        <fullName evidence="4">1-acyl-sn-glycerol-3-phosphate acyltransferase</fullName>
    </submittedName>
</protein>
<dbReference type="SUPFAM" id="SSF69593">
    <property type="entry name" value="Glycerol-3-phosphate (1)-acyltransferase"/>
    <property type="match status" value="1"/>
</dbReference>
<dbReference type="PANTHER" id="PTHR10434:SF11">
    <property type="entry name" value="1-ACYL-SN-GLYCEROL-3-PHOSPHATE ACYLTRANSFERASE"/>
    <property type="match status" value="1"/>
</dbReference>
<reference evidence="4" key="1">
    <citation type="submission" date="2020-10" db="EMBL/GenBank/DDBJ databases">
        <authorList>
            <person name="Gilroy R."/>
        </authorList>
    </citation>
    <scope>NUCLEOTIDE SEQUENCE</scope>
    <source>
        <strain evidence="4">ChiHile30-977</strain>
    </source>
</reference>
<dbReference type="CDD" id="cd07989">
    <property type="entry name" value="LPLAT_AGPAT-like"/>
    <property type="match status" value="1"/>
</dbReference>
<dbReference type="Pfam" id="PF01553">
    <property type="entry name" value="Acyltransferase"/>
    <property type="match status" value="1"/>
</dbReference>
<keyword evidence="2 4" id="KW-0012">Acyltransferase</keyword>
<evidence type="ECO:0000256" key="1">
    <source>
        <dbReference type="ARBA" id="ARBA00022679"/>
    </source>
</evidence>
<evidence type="ECO:0000313" key="5">
    <source>
        <dbReference type="Proteomes" id="UP000886819"/>
    </source>
</evidence>
<dbReference type="PANTHER" id="PTHR10434">
    <property type="entry name" value="1-ACYL-SN-GLYCEROL-3-PHOSPHATE ACYLTRANSFERASE"/>
    <property type="match status" value="1"/>
</dbReference>
<dbReference type="EMBL" id="DVFI01000082">
    <property type="protein sequence ID" value="HIQ62993.1"/>
    <property type="molecule type" value="Genomic_DNA"/>
</dbReference>
<feature type="domain" description="Phospholipid/glycerol acyltransferase" evidence="3">
    <location>
        <begin position="40"/>
        <end position="155"/>
    </location>
</feature>
<dbReference type="AlphaFoldDB" id="A0A9D0YVZ5"/>